<evidence type="ECO:0000259" key="4">
    <source>
        <dbReference type="PROSITE" id="PS50191"/>
    </source>
</evidence>
<dbReference type="Pfam" id="PF03765">
    <property type="entry name" value="CRAL_TRIO_N"/>
    <property type="match status" value="1"/>
</dbReference>
<comment type="caution">
    <text evidence="5">The sequence shown here is derived from an EMBL/GenBank/DDBJ whole genome shotgun (WGS) entry which is preliminary data.</text>
</comment>
<dbReference type="Proteomes" id="UP001479436">
    <property type="component" value="Unassembled WGS sequence"/>
</dbReference>
<keyword evidence="6" id="KW-1185">Reference proteome</keyword>
<evidence type="ECO:0000313" key="5">
    <source>
        <dbReference type="EMBL" id="KAK9766142.1"/>
    </source>
</evidence>
<dbReference type="Gene3D" id="3.40.525.10">
    <property type="entry name" value="CRAL-TRIO lipid binding domain"/>
    <property type="match status" value="1"/>
</dbReference>
<comment type="subcellular location">
    <subcellularLocation>
        <location evidence="1">Membrane</location>
    </subcellularLocation>
</comment>
<gene>
    <name evidence="5" type="primary">SFH5</name>
    <name evidence="5" type="ORF">K7432_004995</name>
</gene>
<evidence type="ECO:0000256" key="3">
    <source>
        <dbReference type="ARBA" id="ARBA00023136"/>
    </source>
</evidence>
<dbReference type="EMBL" id="JASJQH010000185">
    <property type="protein sequence ID" value="KAK9766142.1"/>
    <property type="molecule type" value="Genomic_DNA"/>
</dbReference>
<accession>A0ABR2WXE3</accession>
<sequence>MTETGYVDNLTEEQIQALESLRLLTIAELPKTDISGDELTLWGVSLANLEELSKAQKVILLKFLRAREFKVDLALTMLLETLKWRKEFNMQSLMTETFPEEIEELGFIHKTNKTGGPVTYNVYGNLKADKVFDADGTPTRFVRWRVQLMEKAITLLDFENGIESMTQVHDYHGASIFRMDRRMKAASSQIIQLFQDHYPEFLDCKLFVNVPGLMEMLFNIMSVFVSARTKSKFVMVGQANTQKTLLNYISNENLPVQYGGNSQLHAI</sequence>
<feature type="domain" description="CRAL-TRIO" evidence="4">
    <location>
        <begin position="95"/>
        <end position="266"/>
    </location>
</feature>
<keyword evidence="2" id="KW-0813">Transport</keyword>
<dbReference type="SUPFAM" id="SSF46938">
    <property type="entry name" value="CRAL/TRIO N-terminal domain"/>
    <property type="match status" value="1"/>
</dbReference>
<proteinExistence type="predicted"/>
<dbReference type="Pfam" id="PF00650">
    <property type="entry name" value="CRAL_TRIO"/>
    <property type="match status" value="1"/>
</dbReference>
<keyword evidence="3" id="KW-0472">Membrane</keyword>
<evidence type="ECO:0000313" key="6">
    <source>
        <dbReference type="Proteomes" id="UP001479436"/>
    </source>
</evidence>
<name>A0ABR2WXE3_9FUNG</name>
<dbReference type="InterPro" id="IPR011074">
    <property type="entry name" value="CRAL/TRIO_N_dom"/>
</dbReference>
<dbReference type="InterPro" id="IPR001251">
    <property type="entry name" value="CRAL-TRIO_dom"/>
</dbReference>
<dbReference type="PANTHER" id="PTHR45932">
    <property type="entry name" value="PATELLIN-1"/>
    <property type="match status" value="1"/>
</dbReference>
<organism evidence="5 6">
    <name type="scientific">Basidiobolus ranarum</name>
    <dbReference type="NCBI Taxonomy" id="34480"/>
    <lineage>
        <taxon>Eukaryota</taxon>
        <taxon>Fungi</taxon>
        <taxon>Fungi incertae sedis</taxon>
        <taxon>Zoopagomycota</taxon>
        <taxon>Entomophthoromycotina</taxon>
        <taxon>Basidiobolomycetes</taxon>
        <taxon>Basidiobolales</taxon>
        <taxon>Basidiobolaceae</taxon>
        <taxon>Basidiobolus</taxon>
    </lineage>
</organism>
<dbReference type="SMART" id="SM00516">
    <property type="entry name" value="SEC14"/>
    <property type="match status" value="1"/>
</dbReference>
<dbReference type="InterPro" id="IPR036273">
    <property type="entry name" value="CRAL/TRIO_N_dom_sf"/>
</dbReference>
<dbReference type="InterPro" id="IPR036865">
    <property type="entry name" value="CRAL-TRIO_dom_sf"/>
</dbReference>
<protein>
    <submittedName>
        <fullName evidence="5">Non-classical phosphatidylinositol transfer protein (PITP)</fullName>
    </submittedName>
</protein>
<dbReference type="InterPro" id="IPR044834">
    <property type="entry name" value="PATL"/>
</dbReference>
<reference evidence="5 6" key="1">
    <citation type="submission" date="2023-04" db="EMBL/GenBank/DDBJ databases">
        <title>Genome of Basidiobolus ranarum AG-B5.</title>
        <authorList>
            <person name="Stajich J.E."/>
            <person name="Carter-House D."/>
            <person name="Gryganskyi A."/>
        </authorList>
    </citation>
    <scope>NUCLEOTIDE SEQUENCE [LARGE SCALE GENOMIC DNA]</scope>
    <source>
        <strain evidence="5 6">AG-B5</strain>
    </source>
</reference>
<dbReference type="SMART" id="SM01100">
    <property type="entry name" value="CRAL_TRIO_N"/>
    <property type="match status" value="1"/>
</dbReference>
<dbReference type="PANTHER" id="PTHR45932:SF17">
    <property type="entry name" value="CELLULAR RETINALDEHYDE-BINDING_TRIPLE FUNCTION DOMAIN-CONTAINING PROTEIN"/>
    <property type="match status" value="1"/>
</dbReference>
<dbReference type="PROSITE" id="PS50191">
    <property type="entry name" value="CRAL_TRIO"/>
    <property type="match status" value="1"/>
</dbReference>
<evidence type="ECO:0000256" key="1">
    <source>
        <dbReference type="ARBA" id="ARBA00004370"/>
    </source>
</evidence>
<dbReference type="CDD" id="cd00170">
    <property type="entry name" value="SEC14"/>
    <property type="match status" value="1"/>
</dbReference>
<dbReference type="SUPFAM" id="SSF52087">
    <property type="entry name" value="CRAL/TRIO domain"/>
    <property type="match status" value="1"/>
</dbReference>
<evidence type="ECO:0000256" key="2">
    <source>
        <dbReference type="ARBA" id="ARBA00022448"/>
    </source>
</evidence>